<protein>
    <submittedName>
        <fullName evidence="1">Uncharacterized protein</fullName>
    </submittedName>
</protein>
<evidence type="ECO:0000313" key="2">
    <source>
        <dbReference type="Proteomes" id="UP000663844"/>
    </source>
</evidence>
<dbReference type="EMBL" id="CAJOAZ010001299">
    <property type="protein sequence ID" value="CAF3795909.1"/>
    <property type="molecule type" value="Genomic_DNA"/>
</dbReference>
<gene>
    <name evidence="1" type="ORF">OXD698_LOCUS17961</name>
</gene>
<evidence type="ECO:0000313" key="1">
    <source>
        <dbReference type="EMBL" id="CAF3795909.1"/>
    </source>
</evidence>
<dbReference type="Proteomes" id="UP000663844">
    <property type="component" value="Unassembled WGS sequence"/>
</dbReference>
<proteinExistence type="predicted"/>
<organism evidence="1 2">
    <name type="scientific">Adineta steineri</name>
    <dbReference type="NCBI Taxonomy" id="433720"/>
    <lineage>
        <taxon>Eukaryota</taxon>
        <taxon>Metazoa</taxon>
        <taxon>Spiralia</taxon>
        <taxon>Gnathifera</taxon>
        <taxon>Rotifera</taxon>
        <taxon>Eurotatoria</taxon>
        <taxon>Bdelloidea</taxon>
        <taxon>Adinetida</taxon>
        <taxon>Adinetidae</taxon>
        <taxon>Adineta</taxon>
    </lineage>
</organism>
<reference evidence="1" key="1">
    <citation type="submission" date="2021-02" db="EMBL/GenBank/DDBJ databases">
        <authorList>
            <person name="Nowell W R."/>
        </authorList>
    </citation>
    <scope>NUCLEOTIDE SEQUENCE</scope>
</reference>
<accession>A0A819B4N6</accession>
<sequence>MDKEMVVFVCMNQGVHFFTKHHHIILYLNEKNTGKNIQVKIEATNYLPRTFTPVLPHDVKVESEDKQSDPILFCLFAEVVDAVDANEKITVSRKYPFRPSSLNKLFVINIKNINRNAAASSSTTTMHNEN</sequence>
<comment type="caution">
    <text evidence="1">The sequence shown here is derived from an EMBL/GenBank/DDBJ whole genome shotgun (WGS) entry which is preliminary data.</text>
</comment>
<name>A0A819B4N6_9BILA</name>
<dbReference type="AlphaFoldDB" id="A0A819B4N6"/>